<comment type="caution">
    <text evidence="1">The sequence shown here is derived from an EMBL/GenBank/DDBJ whole genome shotgun (WGS) entry which is preliminary data.</text>
</comment>
<evidence type="ECO:0000313" key="1">
    <source>
        <dbReference type="EMBL" id="RVZ39563.1"/>
    </source>
</evidence>
<sequence length="100" mass="11690">MPKHSLEQIKEKITERSKKTRELYLENIFNPKNQPKIESLGCANIAHVTASMPEHLKMPLGSHKRKHFAIITAYNDMLSAHQPFKNYPDWIKKELQEHNA</sequence>
<accession>A0A438XNQ4</accession>
<dbReference type="SUPFAM" id="SSF143975">
    <property type="entry name" value="IlvD/EDD N-terminal domain-like"/>
    <property type="match status" value="1"/>
</dbReference>
<proteinExistence type="predicted"/>
<gene>
    <name evidence="1" type="ORF">EC518_06215</name>
</gene>
<name>A0A438XNQ4_HELPX</name>
<evidence type="ECO:0000313" key="2">
    <source>
        <dbReference type="Proteomes" id="UP000289022"/>
    </source>
</evidence>
<dbReference type="AlphaFoldDB" id="A0A438XNQ4"/>
<dbReference type="Proteomes" id="UP000289022">
    <property type="component" value="Unassembled WGS sequence"/>
</dbReference>
<feature type="non-terminal residue" evidence="1">
    <location>
        <position position="100"/>
    </location>
</feature>
<dbReference type="InterPro" id="IPR037237">
    <property type="entry name" value="IlvD/EDD_N"/>
</dbReference>
<protein>
    <submittedName>
        <fullName evidence="1">Phosphogluconate dehydratase</fullName>
    </submittedName>
</protein>
<organism evidence="1 2">
    <name type="scientific">Helicobacter pylori</name>
    <name type="common">Campylobacter pylori</name>
    <dbReference type="NCBI Taxonomy" id="210"/>
    <lineage>
        <taxon>Bacteria</taxon>
        <taxon>Pseudomonadati</taxon>
        <taxon>Campylobacterota</taxon>
        <taxon>Epsilonproteobacteria</taxon>
        <taxon>Campylobacterales</taxon>
        <taxon>Helicobacteraceae</taxon>
        <taxon>Helicobacter</taxon>
    </lineage>
</organism>
<dbReference type="EMBL" id="RJGP01000283">
    <property type="protein sequence ID" value="RVZ39563.1"/>
    <property type="molecule type" value="Genomic_DNA"/>
</dbReference>
<reference evidence="1 2" key="1">
    <citation type="submission" date="2018-11" db="EMBL/GenBank/DDBJ databases">
        <title>Genetic determinants and prediction of antibiotic resistance phenotypes in Helicobacter pylori.</title>
        <authorList>
            <person name="Wagner K."/>
        </authorList>
    </citation>
    <scope>NUCLEOTIDE SEQUENCE [LARGE SCALE GENOMIC DNA]</scope>
    <source>
        <strain evidence="1 2">ZH70</strain>
    </source>
</reference>